<dbReference type="InterPro" id="IPR047057">
    <property type="entry name" value="MerR_fam"/>
</dbReference>
<name>A0A5E7XSS1_9SPHN</name>
<dbReference type="Proteomes" id="UP000326857">
    <property type="component" value="Unassembled WGS sequence"/>
</dbReference>
<dbReference type="PROSITE" id="PS50937">
    <property type="entry name" value="HTH_MERR_2"/>
    <property type="match status" value="1"/>
</dbReference>
<dbReference type="GO" id="GO:0003677">
    <property type="term" value="F:DNA binding"/>
    <property type="evidence" value="ECO:0007669"/>
    <property type="project" value="UniProtKB-KW"/>
</dbReference>
<keyword evidence="3" id="KW-0804">Transcription</keyword>
<dbReference type="SUPFAM" id="SSF46955">
    <property type="entry name" value="Putative DNA-binding domain"/>
    <property type="match status" value="1"/>
</dbReference>
<dbReference type="InterPro" id="IPR000551">
    <property type="entry name" value="MerR-type_HTH_dom"/>
</dbReference>
<dbReference type="CDD" id="cd04785">
    <property type="entry name" value="HTH_CadR-PbrR-like"/>
    <property type="match status" value="1"/>
</dbReference>
<keyword evidence="1" id="KW-0805">Transcription regulation</keyword>
<keyword evidence="2" id="KW-0238">DNA-binding</keyword>
<evidence type="ECO:0000313" key="5">
    <source>
        <dbReference type="EMBL" id="VVS97505.1"/>
    </source>
</evidence>
<dbReference type="RefSeq" id="WP_151989677.1">
    <property type="nucleotide sequence ID" value="NZ_LR701510.1"/>
</dbReference>
<evidence type="ECO:0000259" key="4">
    <source>
        <dbReference type="PROSITE" id="PS50937"/>
    </source>
</evidence>
<dbReference type="SMART" id="SM00422">
    <property type="entry name" value="HTH_MERR"/>
    <property type="match status" value="1"/>
</dbReference>
<protein>
    <submittedName>
        <fullName evidence="5">MerR family transcriptional regulator</fullName>
    </submittedName>
</protein>
<reference evidence="5 6" key="1">
    <citation type="submission" date="2019-09" db="EMBL/GenBank/DDBJ databases">
        <authorList>
            <person name="Dittami M. S."/>
        </authorList>
    </citation>
    <scope>NUCLEOTIDE SEQUENCE [LARGE SCALE GENOMIC DNA]</scope>
    <source>
        <strain evidence="5">SPHINGO391</strain>
    </source>
</reference>
<sequence>MKIGDIAKRTGLKVETVRFYEGEGLIDAPRRSGGNYRLYDQSHLDRLTFIKRSRDLGFTLDQVRDLLRLADDPRGSCDAVDEMAVLHIAEIDRKLADLQALRGEIVKWGRCDATTIAECRLIDALSSKTPERASLVS</sequence>
<dbReference type="PRINTS" id="PR00040">
    <property type="entry name" value="HTHMERR"/>
</dbReference>
<dbReference type="PANTHER" id="PTHR30204:SF94">
    <property type="entry name" value="HEAVY METAL-DEPENDENT TRANSCRIPTIONAL REGULATOR HI_0293-RELATED"/>
    <property type="match status" value="1"/>
</dbReference>
<dbReference type="GO" id="GO:0003700">
    <property type="term" value="F:DNA-binding transcription factor activity"/>
    <property type="evidence" value="ECO:0007669"/>
    <property type="project" value="InterPro"/>
</dbReference>
<evidence type="ECO:0000313" key="6">
    <source>
        <dbReference type="Proteomes" id="UP000326857"/>
    </source>
</evidence>
<evidence type="ECO:0000256" key="1">
    <source>
        <dbReference type="ARBA" id="ARBA00023015"/>
    </source>
</evidence>
<dbReference type="PROSITE" id="PS00552">
    <property type="entry name" value="HTH_MERR_1"/>
    <property type="match status" value="1"/>
</dbReference>
<organism evidence="5 6">
    <name type="scientific">Sphingomonas aurantiaca</name>
    <dbReference type="NCBI Taxonomy" id="185949"/>
    <lineage>
        <taxon>Bacteria</taxon>
        <taxon>Pseudomonadati</taxon>
        <taxon>Pseudomonadota</taxon>
        <taxon>Alphaproteobacteria</taxon>
        <taxon>Sphingomonadales</taxon>
        <taxon>Sphingomonadaceae</taxon>
        <taxon>Sphingomonas</taxon>
    </lineage>
</organism>
<dbReference type="EMBL" id="CABVLI010000009">
    <property type="protein sequence ID" value="VVS97505.1"/>
    <property type="molecule type" value="Genomic_DNA"/>
</dbReference>
<dbReference type="Gene3D" id="1.10.1660.10">
    <property type="match status" value="1"/>
</dbReference>
<dbReference type="PANTHER" id="PTHR30204">
    <property type="entry name" value="REDOX-CYCLING DRUG-SENSING TRANSCRIPTIONAL ACTIVATOR SOXR"/>
    <property type="match status" value="1"/>
</dbReference>
<dbReference type="AlphaFoldDB" id="A0A5E7XSS1"/>
<evidence type="ECO:0000256" key="2">
    <source>
        <dbReference type="ARBA" id="ARBA00023125"/>
    </source>
</evidence>
<dbReference type="Pfam" id="PF13411">
    <property type="entry name" value="MerR_1"/>
    <property type="match status" value="1"/>
</dbReference>
<accession>A0A5E7XSS1</accession>
<proteinExistence type="predicted"/>
<gene>
    <name evidence="5" type="ORF">SPHINGO391_170012</name>
</gene>
<evidence type="ECO:0000256" key="3">
    <source>
        <dbReference type="ARBA" id="ARBA00023163"/>
    </source>
</evidence>
<feature type="domain" description="HTH merR-type" evidence="4">
    <location>
        <begin position="1"/>
        <end position="69"/>
    </location>
</feature>
<dbReference type="InterPro" id="IPR009061">
    <property type="entry name" value="DNA-bd_dom_put_sf"/>
</dbReference>